<accession>A0A2H0U9V2</accession>
<protein>
    <recommendedName>
        <fullName evidence="4">Septum formation initiator</fullName>
    </recommendedName>
</protein>
<reference evidence="3" key="1">
    <citation type="submission" date="2017-09" db="EMBL/GenBank/DDBJ databases">
        <title>Depth-based differentiation of microbial function through sediment-hosted aquifers and enrichment of novel symbionts in the deep terrestrial subsurface.</title>
        <authorList>
            <person name="Probst A.J."/>
            <person name="Ladd B."/>
            <person name="Jarett J.K."/>
            <person name="Geller-Mcgrath D.E."/>
            <person name="Sieber C.M.K."/>
            <person name="Emerson J.B."/>
            <person name="Anantharaman K."/>
            <person name="Thomas B.C."/>
            <person name="Malmstrom R."/>
            <person name="Stieglmeier M."/>
            <person name="Klingl A."/>
            <person name="Woyke T."/>
            <person name="Ryan C.M."/>
            <person name="Banfield J.F."/>
        </authorList>
    </citation>
    <scope>NUCLEOTIDE SEQUENCE [LARGE SCALE GENOMIC DNA]</scope>
</reference>
<dbReference type="Proteomes" id="UP000230179">
    <property type="component" value="Unassembled WGS sequence"/>
</dbReference>
<sequence length="112" mass="12512">MRPAQLRQGIVVSALILVSFWLLSLIWALVGKAQVAVSEAHDAERQYRALEDRKQTLQANLEALHTPLGQDAAIRTAFGVARPGEEVIVVVPPTVATTTPELSWWQKILRWF</sequence>
<evidence type="ECO:0000256" key="1">
    <source>
        <dbReference type="SAM" id="Coils"/>
    </source>
</evidence>
<dbReference type="EMBL" id="PFBL01000013">
    <property type="protein sequence ID" value="PIR83188.1"/>
    <property type="molecule type" value="Genomic_DNA"/>
</dbReference>
<proteinExistence type="predicted"/>
<gene>
    <name evidence="2" type="ORF">COU19_01815</name>
</gene>
<name>A0A2H0U9V2_9BACT</name>
<dbReference type="AlphaFoldDB" id="A0A2H0U9V2"/>
<comment type="caution">
    <text evidence="2">The sequence shown here is derived from an EMBL/GenBank/DDBJ whole genome shotgun (WGS) entry which is preliminary data.</text>
</comment>
<evidence type="ECO:0000313" key="3">
    <source>
        <dbReference type="Proteomes" id="UP000230179"/>
    </source>
</evidence>
<evidence type="ECO:0000313" key="2">
    <source>
        <dbReference type="EMBL" id="PIR83188.1"/>
    </source>
</evidence>
<organism evidence="2 3">
    <name type="scientific">Candidatus Kaiserbacteria bacterium CG10_big_fil_rev_8_21_14_0_10_56_12</name>
    <dbReference type="NCBI Taxonomy" id="1974611"/>
    <lineage>
        <taxon>Bacteria</taxon>
        <taxon>Candidatus Kaiseribacteriota</taxon>
    </lineage>
</organism>
<feature type="coiled-coil region" evidence="1">
    <location>
        <begin position="33"/>
        <end position="60"/>
    </location>
</feature>
<keyword evidence="1" id="KW-0175">Coiled coil</keyword>
<evidence type="ECO:0008006" key="4">
    <source>
        <dbReference type="Google" id="ProtNLM"/>
    </source>
</evidence>